<dbReference type="SUPFAM" id="SSF55781">
    <property type="entry name" value="GAF domain-like"/>
    <property type="match status" value="2"/>
</dbReference>
<dbReference type="PANTHER" id="PTHR43156">
    <property type="entry name" value="STAGE II SPORULATION PROTEIN E-RELATED"/>
    <property type="match status" value="1"/>
</dbReference>
<keyword evidence="7" id="KW-0378">Hydrolase</keyword>
<evidence type="ECO:0000256" key="14">
    <source>
        <dbReference type="ARBA" id="ARBA00075117"/>
    </source>
</evidence>
<dbReference type="InterPro" id="IPR013656">
    <property type="entry name" value="PAS_4"/>
</dbReference>
<dbReference type="SMART" id="SM00331">
    <property type="entry name" value="PP2C_SIG"/>
    <property type="match status" value="1"/>
</dbReference>
<name>A0A561V3V4_9ACTN</name>
<dbReference type="GO" id="GO:0016301">
    <property type="term" value="F:kinase activity"/>
    <property type="evidence" value="ECO:0007669"/>
    <property type="project" value="UniProtKB-KW"/>
</dbReference>
<evidence type="ECO:0000256" key="9">
    <source>
        <dbReference type="ARBA" id="ARBA00022842"/>
    </source>
</evidence>
<dbReference type="Gene3D" id="3.60.40.10">
    <property type="entry name" value="PPM-type phosphatase domain"/>
    <property type="match status" value="1"/>
</dbReference>
<gene>
    <name evidence="17" type="ORF">FHX80_114772</name>
</gene>
<dbReference type="SMART" id="SM00065">
    <property type="entry name" value="GAF"/>
    <property type="match status" value="1"/>
</dbReference>
<comment type="caution">
    <text evidence="17">The sequence shown here is derived from an EMBL/GenBank/DDBJ whole genome shotgun (WGS) entry which is preliminary data.</text>
</comment>
<dbReference type="InterPro" id="IPR029016">
    <property type="entry name" value="GAF-like_dom_sf"/>
</dbReference>
<dbReference type="AlphaFoldDB" id="A0A561V3V4"/>
<dbReference type="GO" id="GO:0046872">
    <property type="term" value="F:metal ion binding"/>
    <property type="evidence" value="ECO:0007669"/>
    <property type="project" value="UniProtKB-KW"/>
</dbReference>
<evidence type="ECO:0000256" key="2">
    <source>
        <dbReference type="ARBA" id="ARBA00022553"/>
    </source>
</evidence>
<dbReference type="PANTHER" id="PTHR43156:SF2">
    <property type="entry name" value="STAGE II SPORULATION PROTEIN E"/>
    <property type="match status" value="1"/>
</dbReference>
<dbReference type="Pfam" id="PF07228">
    <property type="entry name" value="SpoIIE"/>
    <property type="match status" value="1"/>
</dbReference>
<keyword evidence="10" id="KW-0904">Protein phosphatase</keyword>
<dbReference type="GO" id="GO:0004722">
    <property type="term" value="F:protein serine/threonine phosphatase activity"/>
    <property type="evidence" value="ECO:0007669"/>
    <property type="project" value="UniProtKB-EC"/>
</dbReference>
<evidence type="ECO:0000256" key="7">
    <source>
        <dbReference type="ARBA" id="ARBA00022801"/>
    </source>
</evidence>
<comment type="catalytic activity">
    <reaction evidence="12">
        <text>O-phospho-L-seryl-[protein] + H2O = L-seryl-[protein] + phosphate</text>
        <dbReference type="Rhea" id="RHEA:20629"/>
        <dbReference type="Rhea" id="RHEA-COMP:9863"/>
        <dbReference type="Rhea" id="RHEA-COMP:11604"/>
        <dbReference type="ChEBI" id="CHEBI:15377"/>
        <dbReference type="ChEBI" id="CHEBI:29999"/>
        <dbReference type="ChEBI" id="CHEBI:43474"/>
        <dbReference type="ChEBI" id="CHEBI:83421"/>
        <dbReference type="EC" id="3.1.3.16"/>
    </reaction>
</comment>
<dbReference type="CDD" id="cd00130">
    <property type="entry name" value="PAS"/>
    <property type="match status" value="1"/>
</dbReference>
<dbReference type="Gene3D" id="3.30.450.20">
    <property type="entry name" value="PAS domain"/>
    <property type="match status" value="1"/>
</dbReference>
<evidence type="ECO:0000256" key="10">
    <source>
        <dbReference type="ARBA" id="ARBA00022912"/>
    </source>
</evidence>
<dbReference type="InterPro" id="IPR001932">
    <property type="entry name" value="PPM-type_phosphatase-like_dom"/>
</dbReference>
<reference evidence="17 18" key="1">
    <citation type="submission" date="2019-06" db="EMBL/GenBank/DDBJ databases">
        <title>Sequencing the genomes of 1000 actinobacteria strains.</title>
        <authorList>
            <person name="Klenk H.-P."/>
        </authorList>
    </citation>
    <scope>NUCLEOTIDE SEQUENCE [LARGE SCALE GENOMIC DNA]</scope>
    <source>
        <strain evidence="17 18">DSM 42059</strain>
    </source>
</reference>
<dbReference type="Pfam" id="PF13185">
    <property type="entry name" value="GAF_2"/>
    <property type="match status" value="1"/>
</dbReference>
<dbReference type="InterPro" id="IPR052016">
    <property type="entry name" value="Bact_Sigma-Reg"/>
</dbReference>
<evidence type="ECO:0000256" key="5">
    <source>
        <dbReference type="ARBA" id="ARBA00022741"/>
    </source>
</evidence>
<dbReference type="SMART" id="SM00091">
    <property type="entry name" value="PAS"/>
    <property type="match status" value="1"/>
</dbReference>
<keyword evidence="6" id="KW-0418">Kinase</keyword>
<evidence type="ECO:0000313" key="18">
    <source>
        <dbReference type="Proteomes" id="UP000318186"/>
    </source>
</evidence>
<keyword evidence="11" id="KW-0464">Manganese</keyword>
<keyword evidence="8" id="KW-0067">ATP-binding</keyword>
<keyword evidence="3" id="KW-0808">Transferase</keyword>
<keyword evidence="2" id="KW-0597">Phosphoprotein</keyword>
<keyword evidence="4" id="KW-0479">Metal-binding</keyword>
<organism evidence="17 18">
    <name type="scientific">Streptomyces brevispora</name>
    <dbReference type="NCBI Taxonomy" id="887462"/>
    <lineage>
        <taxon>Bacteria</taxon>
        <taxon>Bacillati</taxon>
        <taxon>Actinomycetota</taxon>
        <taxon>Actinomycetes</taxon>
        <taxon>Kitasatosporales</taxon>
        <taxon>Streptomycetaceae</taxon>
        <taxon>Streptomyces</taxon>
    </lineage>
</organism>
<accession>A0A561V3V4</accession>
<comment type="function">
    <text evidence="13">Primarily acts as an independent SigF regulator that is sensitive to the osmosensory signal, mediating the cross talk of PknD with the SigF regulon. Possesses both phosphatase and kinase activities. The kinase domain functions as a classic anti-sigma factor-like kinase to phosphorylate the anti-anti-sigma factor domain at the canonical regulatory site, and the phosphatase domain antagonizes this activity.</text>
</comment>
<feature type="domain" description="PAS" evidence="16">
    <location>
        <begin position="279"/>
        <end position="323"/>
    </location>
</feature>
<evidence type="ECO:0000256" key="3">
    <source>
        <dbReference type="ARBA" id="ARBA00022679"/>
    </source>
</evidence>
<dbReference type="FunFam" id="3.60.40.10:FF:000005">
    <property type="entry name" value="Serine/threonine protein phosphatase"/>
    <property type="match status" value="1"/>
</dbReference>
<evidence type="ECO:0000256" key="12">
    <source>
        <dbReference type="ARBA" id="ARBA00047761"/>
    </source>
</evidence>
<dbReference type="InterPro" id="IPR003018">
    <property type="entry name" value="GAF"/>
</dbReference>
<dbReference type="Pfam" id="PF08448">
    <property type="entry name" value="PAS_4"/>
    <property type="match status" value="1"/>
</dbReference>
<dbReference type="Proteomes" id="UP000318186">
    <property type="component" value="Unassembled WGS sequence"/>
</dbReference>
<dbReference type="EMBL" id="VIWW01000001">
    <property type="protein sequence ID" value="TWG06277.1"/>
    <property type="molecule type" value="Genomic_DNA"/>
</dbReference>
<evidence type="ECO:0000256" key="4">
    <source>
        <dbReference type="ARBA" id="ARBA00022723"/>
    </source>
</evidence>
<sequence length="805" mass="85011">MFAEADLLTQVQAATQQASDSRPRRGAEGCHVAAVAEVPGLAGQLVRCAVLADRRAGASWAQIGAGLGISAEAARCRFGRLEGSLPGAAREGESMRDLAGFGTSTGSGTHPLDAALDQFMRETDASGGMVYLLPPGERVLRLAVLRGVPRQIAAHWTQVPLAARTPATDAVRERRLVWIGGQEEMARHYPQMAFALPYPFSAAAAPITTGTTAWGALVARWPSSHPSPLTRHERNAVRTSCRRLGLLLRQAADSGHPLLPGSEPQAMAPLRARARGPTQEAAAADFAERLPGGCCTLDLDGRITFITTAAADLLGASAADLVGVLPRQVLPWLDEPVVEDRYRAAVLSQEATSFTALRPPDRWLSFHLYPNVSGISVRIAPASPAPASETSEVLHPAPSAAPGRSTAHHLLMHLAATLTEAVGVMDVIARIDDLVPTAFESQALALMIAEEGRLRIIGCRGYPAELMDRFDGAPLASDTPAVRVLTSGVPSFYATFADLKRAYPPAVLQDGKAAWAFLPLITSGRAVGSLVLAYDRPHSFTPEERAVLTATAGLIAQALDRARLYDASQALAHSLQASLLPQALPRVPGLDVATRYLPTAHGIDVGGDFYDLIHLDTDIAAAAIGDVQGHNVNAAALMGQVRTAVHATAGASPGQVLARTNRLLTDLDPGLFTSCLYVQLDLARHRACLATAGHPPPLLRHPDLHTEILPLTPGLLLGIDPAADYPETDIPLPPGAVLALYTDGLVESPGIDIEDATADLAAQLAQAQGQNLDALADTLVHHAQRSAPHNDDIALLLIRPQQHGR</sequence>
<dbReference type="Pfam" id="PF01590">
    <property type="entry name" value="GAF"/>
    <property type="match status" value="1"/>
</dbReference>
<evidence type="ECO:0000256" key="8">
    <source>
        <dbReference type="ARBA" id="ARBA00022840"/>
    </source>
</evidence>
<evidence type="ECO:0000256" key="15">
    <source>
        <dbReference type="ARBA" id="ARBA00081350"/>
    </source>
</evidence>
<evidence type="ECO:0000256" key="11">
    <source>
        <dbReference type="ARBA" id="ARBA00023211"/>
    </source>
</evidence>
<protein>
    <recommendedName>
        <fullName evidence="1">protein-serine/threonine phosphatase</fullName>
        <ecNumber evidence="1">3.1.3.16</ecNumber>
    </recommendedName>
    <alternativeName>
        <fullName evidence="15">Protein-serine/threonine phosphatase</fullName>
    </alternativeName>
    <alternativeName>
        <fullName evidence="14">Serine/threonine-protein kinase</fullName>
    </alternativeName>
</protein>
<evidence type="ECO:0000256" key="13">
    <source>
        <dbReference type="ARBA" id="ARBA00056274"/>
    </source>
</evidence>
<dbReference type="PROSITE" id="PS50112">
    <property type="entry name" value="PAS"/>
    <property type="match status" value="1"/>
</dbReference>
<proteinExistence type="predicted"/>
<evidence type="ECO:0000259" key="16">
    <source>
        <dbReference type="PROSITE" id="PS50112"/>
    </source>
</evidence>
<dbReference type="Gene3D" id="3.30.450.40">
    <property type="match status" value="2"/>
</dbReference>
<evidence type="ECO:0000256" key="1">
    <source>
        <dbReference type="ARBA" id="ARBA00013081"/>
    </source>
</evidence>
<dbReference type="GO" id="GO:0005524">
    <property type="term" value="F:ATP binding"/>
    <property type="evidence" value="ECO:0007669"/>
    <property type="project" value="UniProtKB-KW"/>
</dbReference>
<evidence type="ECO:0000256" key="6">
    <source>
        <dbReference type="ARBA" id="ARBA00022777"/>
    </source>
</evidence>
<dbReference type="InterPro" id="IPR036457">
    <property type="entry name" value="PPM-type-like_dom_sf"/>
</dbReference>
<dbReference type="SUPFAM" id="SSF81606">
    <property type="entry name" value="PP2C-like"/>
    <property type="match status" value="1"/>
</dbReference>
<dbReference type="EC" id="3.1.3.16" evidence="1"/>
<dbReference type="InterPro" id="IPR000014">
    <property type="entry name" value="PAS"/>
</dbReference>
<keyword evidence="9" id="KW-0460">Magnesium</keyword>
<dbReference type="InterPro" id="IPR035965">
    <property type="entry name" value="PAS-like_dom_sf"/>
</dbReference>
<evidence type="ECO:0000313" key="17">
    <source>
        <dbReference type="EMBL" id="TWG06277.1"/>
    </source>
</evidence>
<keyword evidence="5" id="KW-0547">Nucleotide-binding</keyword>
<dbReference type="SUPFAM" id="SSF55785">
    <property type="entry name" value="PYP-like sensor domain (PAS domain)"/>
    <property type="match status" value="1"/>
</dbReference>